<evidence type="ECO:0000256" key="5">
    <source>
        <dbReference type="ARBA" id="ARBA00022553"/>
    </source>
</evidence>
<evidence type="ECO:0000256" key="23">
    <source>
        <dbReference type="ARBA" id="ARBA00048450"/>
    </source>
</evidence>
<dbReference type="SUPFAM" id="SSF56645">
    <property type="entry name" value="Acyl-CoA dehydrogenase NM domain-like"/>
    <property type="match status" value="1"/>
</dbReference>
<evidence type="ECO:0000256" key="2">
    <source>
        <dbReference type="ARBA" id="ARBA00004275"/>
    </source>
</evidence>
<dbReference type="GO" id="GO:0003997">
    <property type="term" value="F:acyl-CoA oxidase activity"/>
    <property type="evidence" value="ECO:0007669"/>
    <property type="project" value="UniProtKB-EC"/>
</dbReference>
<dbReference type="GeneID" id="110085171"/>
<evidence type="ECO:0000256" key="3">
    <source>
        <dbReference type="ARBA" id="ARBA00004846"/>
    </source>
</evidence>
<dbReference type="GO" id="GO:0005504">
    <property type="term" value="F:fatty acid binding"/>
    <property type="evidence" value="ECO:0007669"/>
    <property type="project" value="InterPro"/>
</dbReference>
<dbReference type="Proteomes" id="UP001652642">
    <property type="component" value="Chromosome 2"/>
</dbReference>
<feature type="binding site" evidence="27">
    <location>
        <position position="184"/>
    </location>
    <ligand>
        <name>FAD</name>
        <dbReference type="ChEBI" id="CHEBI:57692"/>
    </ligand>
</feature>
<dbReference type="InterPro" id="IPR055060">
    <property type="entry name" value="ACOX_C_alpha1"/>
</dbReference>
<dbReference type="AlphaFoldDB" id="A0A6J0UJ81"/>
<evidence type="ECO:0000256" key="19">
    <source>
        <dbReference type="ARBA" id="ARBA00036791"/>
    </source>
</evidence>
<dbReference type="PANTHER" id="PTHR10909">
    <property type="entry name" value="ELECTRON TRANSPORT OXIDOREDUCTASE"/>
    <property type="match status" value="1"/>
</dbReference>
<comment type="catalytic activity">
    <reaction evidence="22">
        <text>tetracosanoyl-CoA + O2 = (2E)-tetracosenoyl-CoA + H2O2</text>
        <dbReference type="Rhea" id="RHEA:40319"/>
        <dbReference type="ChEBI" id="CHEBI:15379"/>
        <dbReference type="ChEBI" id="CHEBI:16240"/>
        <dbReference type="ChEBI" id="CHEBI:65052"/>
        <dbReference type="ChEBI" id="CHEBI:74693"/>
    </reaction>
    <physiologicalReaction direction="left-to-right" evidence="22">
        <dbReference type="Rhea" id="RHEA:40320"/>
    </physiologicalReaction>
</comment>
<dbReference type="CTD" id="51"/>
<dbReference type="Pfam" id="PF01756">
    <property type="entry name" value="ACOX"/>
    <property type="match status" value="1"/>
</dbReference>
<evidence type="ECO:0000256" key="1">
    <source>
        <dbReference type="ARBA" id="ARBA00001974"/>
    </source>
</evidence>
<comment type="similarity">
    <text evidence="4 25">Belongs to the acyl-CoA oxidase family.</text>
</comment>
<organism evidence="32 33">
    <name type="scientific">Pogona vitticeps</name>
    <name type="common">central bearded dragon</name>
    <dbReference type="NCBI Taxonomy" id="103695"/>
    <lineage>
        <taxon>Eukaryota</taxon>
        <taxon>Metazoa</taxon>
        <taxon>Chordata</taxon>
        <taxon>Craniata</taxon>
        <taxon>Vertebrata</taxon>
        <taxon>Euteleostomi</taxon>
        <taxon>Lepidosauria</taxon>
        <taxon>Squamata</taxon>
        <taxon>Bifurcata</taxon>
        <taxon>Unidentata</taxon>
        <taxon>Episquamata</taxon>
        <taxon>Toxicofera</taxon>
        <taxon>Iguania</taxon>
        <taxon>Acrodonta</taxon>
        <taxon>Agamidae</taxon>
        <taxon>Amphibolurinae</taxon>
        <taxon>Pogona</taxon>
    </lineage>
</organism>
<dbReference type="GO" id="GO:0000038">
    <property type="term" value="P:very long-chain fatty acid metabolic process"/>
    <property type="evidence" value="ECO:0007669"/>
    <property type="project" value="TreeGrafter"/>
</dbReference>
<evidence type="ECO:0000313" key="32">
    <source>
        <dbReference type="Proteomes" id="UP001652642"/>
    </source>
</evidence>
<comment type="subcellular location">
    <subcellularLocation>
        <location evidence="2">Peroxisome</location>
    </subcellularLocation>
</comment>
<evidence type="ECO:0000256" key="6">
    <source>
        <dbReference type="ARBA" id="ARBA00022630"/>
    </source>
</evidence>
<dbReference type="Gene3D" id="1.20.140.10">
    <property type="entry name" value="Butyryl-CoA Dehydrogenase, subunit A, domain 3"/>
    <property type="match status" value="2"/>
</dbReference>
<dbReference type="Pfam" id="PF22924">
    <property type="entry name" value="ACOX_C_alpha1"/>
    <property type="match status" value="1"/>
</dbReference>
<protein>
    <recommendedName>
        <fullName evidence="25">Acyl-coenzyme A oxidase</fullName>
    </recommendedName>
</protein>
<comment type="cofactor">
    <cofactor evidence="1">
        <name>FAD</name>
        <dbReference type="ChEBI" id="CHEBI:57692"/>
    </cofactor>
</comment>
<dbReference type="Gene3D" id="2.40.110.10">
    <property type="entry name" value="Butyryl-CoA Dehydrogenase, subunit A, domain 2"/>
    <property type="match status" value="1"/>
</dbReference>
<evidence type="ECO:0000256" key="25">
    <source>
        <dbReference type="PIRNR" id="PIRNR000168"/>
    </source>
</evidence>
<evidence type="ECO:0000256" key="12">
    <source>
        <dbReference type="ARBA" id="ARBA00036151"/>
    </source>
</evidence>
<evidence type="ECO:0000256" key="14">
    <source>
        <dbReference type="ARBA" id="ARBA00036397"/>
    </source>
</evidence>
<comment type="catalytic activity">
    <reaction evidence="17">
        <text>hexadecanedioyl-CoA + O2 = (2E)-hexadecenedioyl-CoA + H2O2</text>
        <dbReference type="Rhea" id="RHEA:40275"/>
        <dbReference type="ChEBI" id="CHEBI:15379"/>
        <dbReference type="ChEBI" id="CHEBI:16240"/>
        <dbReference type="ChEBI" id="CHEBI:77075"/>
        <dbReference type="ChEBI" id="CHEBI:77085"/>
    </reaction>
    <physiologicalReaction direction="left-to-right" evidence="17">
        <dbReference type="Rhea" id="RHEA:40276"/>
    </physiologicalReaction>
</comment>
<evidence type="ECO:0000256" key="15">
    <source>
        <dbReference type="ARBA" id="ARBA00036399"/>
    </source>
</evidence>
<evidence type="ECO:0000259" key="28">
    <source>
        <dbReference type="Pfam" id="PF01756"/>
    </source>
</evidence>
<dbReference type="InParanoid" id="A0A6J0UJ81"/>
<dbReference type="Gene3D" id="1.10.540.10">
    <property type="entry name" value="Acyl-CoA dehydrogenase/oxidase, N-terminal domain"/>
    <property type="match status" value="1"/>
</dbReference>
<keyword evidence="8" id="KW-0276">Fatty acid metabolism</keyword>
<sequence length="667" mass="74897">MAANMNPDLRKEREAASFDTELLTHVLDGAAERTRRRREIEALVMNDPDFKHEDVNFLSRSERYEEAIRKSALMVMKLRDYGVADPDEIYWFKSICTGMARPVLPIDLHYSMFMPTLRNQCTFAQQEKWLPLASQFQIIGTYAQTEMGHGTHLRGLETTATYDPATQEFILNSPTVTSIKWWPGGLGKTSNHAIVLAQLYTQGKCHGLHAFIVPIRQLGTHEPLPGITVGDIGPKFGYDEMDNGYLKMDNFRIPRENMLMKHAQVEPDGTYVKPLNAKLTYGTMVFIRSIIVGDAARSLARACTIAVRYSAVRHQSELKPGEPEPQILDYQTQQYKLFPLLATAYAFHFVGAYMKDTYHRITGNISEGDLSELPELHALSAGLKAFTSWIANAGIEECRMACGGHGYSRCSGLPDIYVNFTPSCTYEGENTVMMLQTARFLVKSYTQVSSGQLVSGMLSYLNDIPGQHIQPQQVAARPTMVHINNPSSLVEAYKLRASRLVEFAAKNLQAELNRRKGKEEAWNRTSVDLVRASEAHCHYVVVKLFTAKLSEIGDPAVKAVLNNLCLLYALHGISKNSGDFLQGGILSDAQINQVNQRVKELLALIRPNAVALVDSFDFHDSVLQSVLGRYDGNVYENMFEWSKKSPLNKTQVHPSFHKHLKPMQSKL</sequence>
<dbReference type="RefSeq" id="XP_020660712.1">
    <property type="nucleotide sequence ID" value="XM_020805053.2"/>
</dbReference>
<dbReference type="CDD" id="cd01150">
    <property type="entry name" value="AXO"/>
    <property type="match status" value="1"/>
</dbReference>
<proteinExistence type="inferred from homology"/>
<keyword evidence="32" id="KW-1185">Reference proteome</keyword>
<comment type="catalytic activity">
    <reaction evidence="18">
        <text>glutaryl-CoA + O2 = (2E)-glutaconyl-CoA + H2O2</text>
        <dbReference type="Rhea" id="RHEA:40315"/>
        <dbReference type="ChEBI" id="CHEBI:15379"/>
        <dbReference type="ChEBI" id="CHEBI:16240"/>
        <dbReference type="ChEBI" id="CHEBI:57353"/>
        <dbReference type="ChEBI" id="CHEBI:57378"/>
    </reaction>
    <physiologicalReaction direction="left-to-right" evidence="18">
        <dbReference type="Rhea" id="RHEA:40316"/>
    </physiologicalReaction>
</comment>
<evidence type="ECO:0000259" key="30">
    <source>
        <dbReference type="Pfam" id="PF14749"/>
    </source>
</evidence>
<evidence type="ECO:0000259" key="29">
    <source>
        <dbReference type="Pfam" id="PF02770"/>
    </source>
</evidence>
<evidence type="ECO:0000259" key="31">
    <source>
        <dbReference type="Pfam" id="PF22924"/>
    </source>
</evidence>
<dbReference type="Pfam" id="PF14749">
    <property type="entry name" value="Acyl-CoA_ox_N"/>
    <property type="match status" value="1"/>
</dbReference>
<evidence type="ECO:0000256" key="18">
    <source>
        <dbReference type="ARBA" id="ARBA00036750"/>
    </source>
</evidence>
<name>A0A6J0UJ81_9SAUR</name>
<dbReference type="PIRSF" id="PIRSF000168">
    <property type="entry name" value="Acyl-CoA_oxidase"/>
    <property type="match status" value="1"/>
</dbReference>
<dbReference type="FunFam" id="1.20.140.10:FF:000005">
    <property type="entry name" value="Acyl-coenzyme A oxidase"/>
    <property type="match status" value="1"/>
</dbReference>
<dbReference type="GO" id="GO:0033540">
    <property type="term" value="P:fatty acid beta-oxidation using acyl-CoA oxidase"/>
    <property type="evidence" value="ECO:0007669"/>
    <property type="project" value="InterPro"/>
</dbReference>
<comment type="catalytic activity">
    <reaction evidence="24">
        <text>tetradecanoyl-CoA + O2 = (2E)-tetradecenoyl-CoA + H2O2</text>
        <dbReference type="Rhea" id="RHEA:40183"/>
        <dbReference type="ChEBI" id="CHEBI:15379"/>
        <dbReference type="ChEBI" id="CHEBI:16240"/>
        <dbReference type="ChEBI" id="CHEBI:57385"/>
        <dbReference type="ChEBI" id="CHEBI:61405"/>
    </reaction>
    <physiologicalReaction direction="left-to-right" evidence="24">
        <dbReference type="Rhea" id="RHEA:40184"/>
    </physiologicalReaction>
</comment>
<comment type="catalytic activity">
    <reaction evidence="21">
        <text>octanoyl-CoA + O2 = (2E)-octenoyl-CoA + H2O2</text>
        <dbReference type="Rhea" id="RHEA:40175"/>
        <dbReference type="ChEBI" id="CHEBI:15379"/>
        <dbReference type="ChEBI" id="CHEBI:16240"/>
        <dbReference type="ChEBI" id="CHEBI:57386"/>
        <dbReference type="ChEBI" id="CHEBI:62242"/>
    </reaction>
    <physiologicalReaction direction="left-to-right" evidence="21">
        <dbReference type="Rhea" id="RHEA:40176"/>
    </physiologicalReaction>
</comment>
<dbReference type="PANTHER" id="PTHR10909:SF250">
    <property type="entry name" value="PEROXISOMAL ACYL-COENZYME A OXIDASE 1"/>
    <property type="match status" value="1"/>
</dbReference>
<dbReference type="GO" id="GO:0071949">
    <property type="term" value="F:FAD binding"/>
    <property type="evidence" value="ECO:0007669"/>
    <property type="project" value="InterPro"/>
</dbReference>
<comment type="catalytic activity">
    <reaction evidence="19">
        <text>dodecanoyl-CoA + O2 = (2E)-dodecenoyl-CoA + H2O2</text>
        <dbReference type="Rhea" id="RHEA:40171"/>
        <dbReference type="ChEBI" id="CHEBI:15379"/>
        <dbReference type="ChEBI" id="CHEBI:16240"/>
        <dbReference type="ChEBI" id="CHEBI:57330"/>
        <dbReference type="ChEBI" id="CHEBI:57375"/>
    </reaction>
    <physiologicalReaction direction="left-to-right" evidence="19">
        <dbReference type="Rhea" id="RHEA:40172"/>
    </physiologicalReaction>
</comment>
<feature type="active site" description="Proton acceptor" evidence="26">
    <location>
        <position position="427"/>
    </location>
</feature>
<comment type="catalytic activity">
    <reaction evidence="14">
        <text>a 2,3-saturated acyl-CoA + O2 = a (2E)-enoyl-CoA + H2O2</text>
        <dbReference type="Rhea" id="RHEA:38959"/>
        <dbReference type="ChEBI" id="CHEBI:15379"/>
        <dbReference type="ChEBI" id="CHEBI:16240"/>
        <dbReference type="ChEBI" id="CHEBI:58856"/>
        <dbReference type="ChEBI" id="CHEBI:65111"/>
        <dbReference type="EC" id="1.3.3.6"/>
    </reaction>
    <physiologicalReaction direction="left-to-right" evidence="14">
        <dbReference type="Rhea" id="RHEA:38960"/>
    </physiologicalReaction>
</comment>
<comment type="catalytic activity">
    <reaction evidence="16">
        <text>(5Z,8Z,11Z,14Z,17Z)-eicosapentaenoyl-CoA + O2 = (2E,5Z,8Z,11Z,14Z,17Z)-eicosahexaenoyl-CoA + H2O2</text>
        <dbReference type="Rhea" id="RHEA:69643"/>
        <dbReference type="ChEBI" id="CHEBI:15379"/>
        <dbReference type="ChEBI" id="CHEBI:16240"/>
        <dbReference type="ChEBI" id="CHEBI:73862"/>
        <dbReference type="ChEBI" id="CHEBI:187901"/>
    </reaction>
    <physiologicalReaction direction="left-to-right" evidence="16">
        <dbReference type="Rhea" id="RHEA:69644"/>
    </physiologicalReaction>
</comment>
<evidence type="ECO:0000256" key="21">
    <source>
        <dbReference type="ARBA" id="ARBA00048334"/>
    </source>
</evidence>
<dbReference type="GO" id="GO:0005777">
    <property type="term" value="C:peroxisome"/>
    <property type="evidence" value="ECO:0007669"/>
    <property type="project" value="UniProtKB-SubCell"/>
</dbReference>
<dbReference type="FunFam" id="1.20.140.10:FF:000007">
    <property type="entry name" value="Acyl-coenzyme A oxidase"/>
    <property type="match status" value="1"/>
</dbReference>
<keyword evidence="6 25" id="KW-0285">Flavoprotein</keyword>
<dbReference type="InterPro" id="IPR036250">
    <property type="entry name" value="AcylCo_DH-like_C"/>
</dbReference>
<comment type="pathway">
    <text evidence="3">Lipid metabolism; peroxisomal fatty acid beta-oxidation.</text>
</comment>
<evidence type="ECO:0000256" key="22">
    <source>
        <dbReference type="ARBA" id="ARBA00048405"/>
    </source>
</evidence>
<accession>A0A6J0UJ81</accession>
<dbReference type="InterPro" id="IPR002655">
    <property type="entry name" value="Acyl-CoA_oxidase_C"/>
</dbReference>
<evidence type="ECO:0000313" key="33">
    <source>
        <dbReference type="RefSeq" id="XP_020660712.1"/>
    </source>
</evidence>
<evidence type="ECO:0000256" key="20">
    <source>
        <dbReference type="ARBA" id="ARBA00036893"/>
    </source>
</evidence>
<reference evidence="32" key="1">
    <citation type="submission" date="2025-05" db="UniProtKB">
        <authorList>
            <consortium name="RefSeq"/>
        </authorList>
    </citation>
    <scope>NUCLEOTIDE SEQUENCE [LARGE SCALE GENOMIC DNA]</scope>
</reference>
<evidence type="ECO:0000256" key="27">
    <source>
        <dbReference type="PIRSR" id="PIRSR000168-2"/>
    </source>
</evidence>
<evidence type="ECO:0000256" key="8">
    <source>
        <dbReference type="ARBA" id="ARBA00022832"/>
    </source>
</evidence>
<feature type="domain" description="Acyl-CoA oxidase/dehydrogenase middle" evidence="29">
    <location>
        <begin position="142"/>
        <end position="250"/>
    </location>
</feature>
<dbReference type="InterPro" id="IPR029320">
    <property type="entry name" value="Acyl-CoA_ox_N"/>
</dbReference>
<dbReference type="OrthoDB" id="538336at2759"/>
<dbReference type="InterPro" id="IPR037069">
    <property type="entry name" value="AcylCoA_DH/ox_N_sf"/>
</dbReference>
<keyword evidence="11" id="KW-0576">Peroxisome</keyword>
<gene>
    <name evidence="33" type="primary">ACOX1</name>
</gene>
<comment type="catalytic activity">
    <reaction evidence="13">
        <text>(6Z,9Z,12Z,15Z,18Z,21Z)-tetracosahexaenoyl-CoA + O2 = (2E,6Z,9Z,12Z,15Z,18Z,21Z)-tetracosaheptaenoyl-CoA + H2O2</text>
        <dbReference type="Rhea" id="RHEA:39119"/>
        <dbReference type="ChEBI" id="CHEBI:15379"/>
        <dbReference type="ChEBI" id="CHEBI:16240"/>
        <dbReference type="ChEBI" id="CHEBI:74086"/>
        <dbReference type="ChEBI" id="CHEBI:76360"/>
    </reaction>
    <physiologicalReaction direction="left-to-right" evidence="13">
        <dbReference type="Rhea" id="RHEA:39120"/>
    </physiologicalReaction>
</comment>
<comment type="catalytic activity">
    <reaction evidence="15">
        <text>hexanoyl-CoA + O2 = (2E)-hexenoyl-CoA + H2O2</text>
        <dbReference type="Rhea" id="RHEA:40311"/>
        <dbReference type="ChEBI" id="CHEBI:15379"/>
        <dbReference type="ChEBI" id="CHEBI:16240"/>
        <dbReference type="ChEBI" id="CHEBI:62077"/>
        <dbReference type="ChEBI" id="CHEBI:62620"/>
    </reaction>
    <physiologicalReaction direction="left-to-right" evidence="15">
        <dbReference type="Rhea" id="RHEA:40312"/>
    </physiologicalReaction>
</comment>
<dbReference type="InterPro" id="IPR009100">
    <property type="entry name" value="AcylCoA_DH/oxidase_NM_dom_sf"/>
</dbReference>
<dbReference type="SUPFAM" id="SSF47203">
    <property type="entry name" value="Acyl-CoA dehydrogenase C-terminal domain-like"/>
    <property type="match status" value="2"/>
</dbReference>
<dbReference type="InterPro" id="IPR046373">
    <property type="entry name" value="Acyl-CoA_Oxase/DH_mid-dom_sf"/>
</dbReference>
<evidence type="ECO:0000256" key="9">
    <source>
        <dbReference type="ARBA" id="ARBA00023002"/>
    </source>
</evidence>
<comment type="catalytic activity">
    <reaction evidence="23">
        <text>octadecanoyl-CoA + O2 = (2E)-octadecenoyl-CoA + H2O2</text>
        <dbReference type="Rhea" id="RHEA:38971"/>
        <dbReference type="ChEBI" id="CHEBI:15379"/>
        <dbReference type="ChEBI" id="CHEBI:16240"/>
        <dbReference type="ChEBI" id="CHEBI:57394"/>
        <dbReference type="ChEBI" id="CHEBI:71412"/>
    </reaction>
    <physiologicalReaction direction="left-to-right" evidence="23">
        <dbReference type="Rhea" id="RHEA:38972"/>
    </physiologicalReaction>
</comment>
<evidence type="ECO:0000256" key="7">
    <source>
        <dbReference type="ARBA" id="ARBA00022827"/>
    </source>
</evidence>
<dbReference type="FunFam" id="1.10.540.10:FF:000006">
    <property type="entry name" value="Acyl-coenzyme A oxidase"/>
    <property type="match status" value="1"/>
</dbReference>
<comment type="catalytic activity">
    <reaction evidence="20">
        <text>hexadecanoyl-CoA + O2 = (2E)-hexadecenoyl-CoA + H2O2</text>
        <dbReference type="Rhea" id="RHEA:40167"/>
        <dbReference type="ChEBI" id="CHEBI:15379"/>
        <dbReference type="ChEBI" id="CHEBI:16240"/>
        <dbReference type="ChEBI" id="CHEBI:57379"/>
        <dbReference type="ChEBI" id="CHEBI:61526"/>
    </reaction>
    <physiologicalReaction direction="left-to-right" evidence="20">
        <dbReference type="Rhea" id="RHEA:40168"/>
    </physiologicalReaction>
</comment>
<comment type="catalytic activity">
    <reaction evidence="12">
        <text>decanoyl-CoA + O2 = (2E)-decenoyl-CoA + H2O2</text>
        <dbReference type="Rhea" id="RHEA:40179"/>
        <dbReference type="ChEBI" id="CHEBI:15379"/>
        <dbReference type="ChEBI" id="CHEBI:16240"/>
        <dbReference type="ChEBI" id="CHEBI:61406"/>
        <dbReference type="ChEBI" id="CHEBI:61430"/>
    </reaction>
    <physiologicalReaction direction="left-to-right" evidence="12">
        <dbReference type="Rhea" id="RHEA:40180"/>
    </physiologicalReaction>
</comment>
<feature type="domain" description="Acyl-coenzyme A oxidase N-terminal" evidence="30">
    <location>
        <begin position="19"/>
        <end position="139"/>
    </location>
</feature>
<dbReference type="InterPro" id="IPR034171">
    <property type="entry name" value="ACO"/>
</dbReference>
<reference evidence="33" key="2">
    <citation type="submission" date="2025-08" db="UniProtKB">
        <authorList>
            <consortium name="RefSeq"/>
        </authorList>
    </citation>
    <scope>IDENTIFICATION</scope>
</reference>
<evidence type="ECO:0000256" key="24">
    <source>
        <dbReference type="ARBA" id="ARBA00048946"/>
    </source>
</evidence>
<evidence type="ECO:0000256" key="26">
    <source>
        <dbReference type="PIRSR" id="PIRSR000168-1"/>
    </source>
</evidence>
<keyword evidence="7 25" id="KW-0274">FAD</keyword>
<dbReference type="GO" id="GO:0055088">
    <property type="term" value="P:lipid homeostasis"/>
    <property type="evidence" value="ECO:0007669"/>
    <property type="project" value="TreeGrafter"/>
</dbReference>
<keyword evidence="5" id="KW-0597">Phosphoprotein</keyword>
<evidence type="ECO:0000256" key="4">
    <source>
        <dbReference type="ARBA" id="ARBA00006288"/>
    </source>
</evidence>
<dbReference type="Pfam" id="PF02770">
    <property type="entry name" value="Acyl-CoA_dh_M"/>
    <property type="match status" value="1"/>
</dbReference>
<evidence type="ECO:0000256" key="11">
    <source>
        <dbReference type="ARBA" id="ARBA00023140"/>
    </source>
</evidence>
<dbReference type="FunFam" id="2.40.110.10:FF:000003">
    <property type="entry name" value="Acyl-coenzyme A oxidase"/>
    <property type="match status" value="1"/>
</dbReference>
<keyword evidence="9" id="KW-0560">Oxidoreductase</keyword>
<keyword evidence="10" id="KW-0443">Lipid metabolism</keyword>
<dbReference type="InterPro" id="IPR012258">
    <property type="entry name" value="Acyl-CoA_oxidase"/>
</dbReference>
<evidence type="ECO:0000256" key="17">
    <source>
        <dbReference type="ARBA" id="ARBA00036704"/>
    </source>
</evidence>
<feature type="binding site" evidence="27">
    <location>
        <position position="145"/>
    </location>
    <ligand>
        <name>FAD</name>
        <dbReference type="ChEBI" id="CHEBI:57692"/>
    </ligand>
</feature>
<dbReference type="InterPro" id="IPR006091">
    <property type="entry name" value="Acyl-CoA_Oxase/DH_mid-dom"/>
</dbReference>
<evidence type="ECO:0000256" key="10">
    <source>
        <dbReference type="ARBA" id="ARBA00023098"/>
    </source>
</evidence>
<feature type="domain" description="Acyl-CoA oxidase C-alpha1" evidence="31">
    <location>
        <begin position="281"/>
        <end position="442"/>
    </location>
</feature>
<evidence type="ECO:0000256" key="16">
    <source>
        <dbReference type="ARBA" id="ARBA00036444"/>
    </source>
</evidence>
<evidence type="ECO:0000256" key="13">
    <source>
        <dbReference type="ARBA" id="ARBA00036338"/>
    </source>
</evidence>
<feature type="domain" description="Acyl-CoA oxidase C-terminal" evidence="28">
    <location>
        <begin position="485"/>
        <end position="664"/>
    </location>
</feature>